<dbReference type="AlphaFoldDB" id="A0A4S8ID54"/>
<keyword evidence="5" id="KW-1185">Reference proteome</keyword>
<proteinExistence type="inferred from homology"/>
<name>A0A4S8ID54_MUSBA</name>
<evidence type="ECO:0000313" key="5">
    <source>
        <dbReference type="Proteomes" id="UP000317650"/>
    </source>
</evidence>
<dbReference type="STRING" id="52838.A0A4S8ID54"/>
<dbReference type="InterPro" id="IPR037848">
    <property type="entry name" value="GEM-like"/>
</dbReference>
<organism evidence="4 5">
    <name type="scientific">Musa balbisiana</name>
    <name type="common">Banana</name>
    <dbReference type="NCBI Taxonomy" id="52838"/>
    <lineage>
        <taxon>Eukaryota</taxon>
        <taxon>Viridiplantae</taxon>
        <taxon>Streptophyta</taxon>
        <taxon>Embryophyta</taxon>
        <taxon>Tracheophyta</taxon>
        <taxon>Spermatophyta</taxon>
        <taxon>Magnoliopsida</taxon>
        <taxon>Liliopsida</taxon>
        <taxon>Zingiberales</taxon>
        <taxon>Musaceae</taxon>
        <taxon>Musa</taxon>
    </lineage>
</organism>
<feature type="region of interest" description="Disordered" evidence="2">
    <location>
        <begin position="1"/>
        <end position="46"/>
    </location>
</feature>
<dbReference type="Pfam" id="PF02893">
    <property type="entry name" value="GRAM"/>
    <property type="match status" value="1"/>
</dbReference>
<reference evidence="4 5" key="1">
    <citation type="journal article" date="2019" name="Nat. Plants">
        <title>Genome sequencing of Musa balbisiana reveals subgenome evolution and function divergence in polyploid bananas.</title>
        <authorList>
            <person name="Yao X."/>
        </authorList>
    </citation>
    <scope>NUCLEOTIDE SEQUENCE [LARGE SCALE GENOMIC DNA]</scope>
    <source>
        <strain evidence="5">cv. DH-PKW</strain>
        <tissue evidence="4">Leaves</tissue>
    </source>
</reference>
<feature type="compositionally biased region" description="Basic and acidic residues" evidence="2">
    <location>
        <begin position="1"/>
        <end position="17"/>
    </location>
</feature>
<evidence type="ECO:0000313" key="4">
    <source>
        <dbReference type="EMBL" id="THU46067.1"/>
    </source>
</evidence>
<sequence length="177" mass="19429">MEKEAKEAAHVTEEAKWGTKLMGPPAAPSAHPENQRAALWSPRGDDERPPYVLEREPTFACYLSTTTGPVAGTLYLSNVNVAFCSDRPLSFTAPSGQQAWSYYKVMIPLIKIATVNPVTLCENPPHKYIQIATVDGHDFWFMGFVHFEKASEHLLNDVSDCAAASHGAEHGVSRVTT</sequence>
<dbReference type="EMBL" id="PYDT01000010">
    <property type="protein sequence ID" value="THU46067.1"/>
    <property type="molecule type" value="Genomic_DNA"/>
</dbReference>
<dbReference type="InterPro" id="IPR004182">
    <property type="entry name" value="GRAM"/>
</dbReference>
<evidence type="ECO:0000256" key="2">
    <source>
        <dbReference type="SAM" id="MobiDB-lite"/>
    </source>
</evidence>
<dbReference type="Gene3D" id="2.30.29.30">
    <property type="entry name" value="Pleckstrin-homology domain (PH domain)/Phosphotyrosine-binding domain (PTB)"/>
    <property type="match status" value="1"/>
</dbReference>
<comment type="caution">
    <text evidence="4">The sequence shown here is derived from an EMBL/GenBank/DDBJ whole genome shotgun (WGS) entry which is preliminary data.</text>
</comment>
<evidence type="ECO:0000256" key="1">
    <source>
        <dbReference type="ARBA" id="ARBA00009414"/>
    </source>
</evidence>
<dbReference type="PANTHER" id="PTHR31969">
    <property type="entry name" value="GEM-LIKE PROTEIN 2"/>
    <property type="match status" value="1"/>
</dbReference>
<dbReference type="InterPro" id="IPR011993">
    <property type="entry name" value="PH-like_dom_sf"/>
</dbReference>
<feature type="domain" description="GRAM" evidence="3">
    <location>
        <begin position="32"/>
        <end position="119"/>
    </location>
</feature>
<protein>
    <recommendedName>
        <fullName evidence="3">GRAM domain-containing protein</fullName>
    </recommendedName>
</protein>
<gene>
    <name evidence="4" type="ORF">C4D60_Mb09t01050</name>
</gene>
<accession>A0A4S8ID54</accession>
<dbReference type="SMART" id="SM00568">
    <property type="entry name" value="GRAM"/>
    <property type="match status" value="1"/>
</dbReference>
<comment type="similarity">
    <text evidence="1">Belongs to the GEM family.</text>
</comment>
<dbReference type="Proteomes" id="UP000317650">
    <property type="component" value="Chromosome 9"/>
</dbReference>
<evidence type="ECO:0000259" key="3">
    <source>
        <dbReference type="SMART" id="SM00568"/>
    </source>
</evidence>